<dbReference type="EMBL" id="LMWJ01000030">
    <property type="protein sequence ID" value="KUM68816.1"/>
    <property type="molecule type" value="Genomic_DNA"/>
</dbReference>
<protein>
    <submittedName>
        <fullName evidence="1">Uncharacterized protein</fullName>
    </submittedName>
</protein>
<sequence length="153" mass="17655">MRRPIDSALSVVQDIVDQLVPSREVPTVEEVIATVRSFERIGFEVPASADSDGFLFQYGEVNWFAEPTFAVGFVRQMEIVDAEGDHEGYSQVQLEYRYRVDADLRSLQSRNSWWFREGGMSFDEWLESVRRDPVWGVVRDKVPVEFDVSQELA</sequence>
<organism evidence="1 2">
    <name type="scientific">Streptomyces curacoi</name>
    <dbReference type="NCBI Taxonomy" id="146536"/>
    <lineage>
        <taxon>Bacteria</taxon>
        <taxon>Bacillati</taxon>
        <taxon>Actinomycetota</taxon>
        <taxon>Actinomycetes</taxon>
        <taxon>Kitasatosporales</taxon>
        <taxon>Streptomycetaceae</taxon>
        <taxon>Streptomyces</taxon>
    </lineage>
</organism>
<dbReference type="RefSeq" id="WP_062156119.1">
    <property type="nucleotide sequence ID" value="NZ_KQ947995.1"/>
</dbReference>
<accession>A0A117NWN8</accession>
<evidence type="ECO:0000313" key="1">
    <source>
        <dbReference type="EMBL" id="KUM68816.1"/>
    </source>
</evidence>
<evidence type="ECO:0000313" key="2">
    <source>
        <dbReference type="Proteomes" id="UP000054024"/>
    </source>
</evidence>
<keyword evidence="2" id="KW-1185">Reference proteome</keyword>
<dbReference type="OrthoDB" id="6064656at2"/>
<gene>
    <name evidence="1" type="ORF">AQI70_32935</name>
</gene>
<dbReference type="Proteomes" id="UP000054024">
    <property type="component" value="Unassembled WGS sequence"/>
</dbReference>
<name>A0A117NWN8_9ACTN</name>
<reference evidence="1 2" key="1">
    <citation type="submission" date="2015-10" db="EMBL/GenBank/DDBJ databases">
        <title>Draft genome sequence of Streptomyces curacoi DSM 40107, type strain for the species Streptomyces curacoi.</title>
        <authorList>
            <person name="Ruckert C."/>
            <person name="Winkler A."/>
            <person name="Kalinowski J."/>
            <person name="Kampfer P."/>
            <person name="Glaeser S."/>
        </authorList>
    </citation>
    <scope>NUCLEOTIDE SEQUENCE [LARGE SCALE GENOMIC DNA]</scope>
    <source>
        <strain evidence="1 2">DSM 40107</strain>
    </source>
</reference>
<proteinExistence type="predicted"/>
<comment type="caution">
    <text evidence="1">The sequence shown here is derived from an EMBL/GenBank/DDBJ whole genome shotgun (WGS) entry which is preliminary data.</text>
</comment>
<dbReference type="AlphaFoldDB" id="A0A117NWN8"/>